<evidence type="ECO:0000313" key="2">
    <source>
        <dbReference type="EMBL" id="XBH02660.1"/>
    </source>
</evidence>
<name>A0AAU7CC21_9BACT</name>
<sequence>MPIPMIPLLADFAIRLACGLALLLLATPWRIVPPAFFRTHSQIILGLLVLAALDMSRAGVNAPAGVIIGTAVLGYFATVSWGLGLPRLALPMSGAIALATAGILVVVSREPGAEAWTLTACGRLASAFLMGSTFTAMLLGHHYLTAPAMSISPLRRFVKCMGWGLGIRVFIAGLSLWFWLYSPSGSSHSAGVSPLFLTIRWGMGFAGLAVATVMTWKTVEIRSTQSATGILYIAVIFVLLGELTSLYSPAMG</sequence>
<dbReference type="RefSeq" id="WP_406695401.1">
    <property type="nucleotide sequence ID" value="NZ_CP155447.1"/>
</dbReference>
<feature type="transmembrane region" description="Helical" evidence="1">
    <location>
        <begin position="115"/>
        <end position="139"/>
    </location>
</feature>
<dbReference type="AlphaFoldDB" id="A0AAU7CC21"/>
<keyword evidence="1" id="KW-0812">Transmembrane</keyword>
<keyword evidence="1" id="KW-1133">Transmembrane helix</keyword>
<feature type="transmembrane region" description="Helical" evidence="1">
    <location>
        <begin position="90"/>
        <end position="109"/>
    </location>
</feature>
<feature type="transmembrane region" description="Helical" evidence="1">
    <location>
        <begin position="228"/>
        <end position="247"/>
    </location>
</feature>
<dbReference type="EMBL" id="CP155447">
    <property type="protein sequence ID" value="XBH02660.1"/>
    <property type="molecule type" value="Genomic_DNA"/>
</dbReference>
<keyword evidence="1" id="KW-0472">Membrane</keyword>
<feature type="transmembrane region" description="Helical" evidence="1">
    <location>
        <begin position="66"/>
        <end position="83"/>
    </location>
</feature>
<organism evidence="2">
    <name type="scientific">Singulisphaera sp. Ch08</name>
    <dbReference type="NCBI Taxonomy" id="3120278"/>
    <lineage>
        <taxon>Bacteria</taxon>
        <taxon>Pseudomonadati</taxon>
        <taxon>Planctomycetota</taxon>
        <taxon>Planctomycetia</taxon>
        <taxon>Isosphaerales</taxon>
        <taxon>Isosphaeraceae</taxon>
        <taxon>Singulisphaera</taxon>
    </lineage>
</organism>
<evidence type="ECO:0000256" key="1">
    <source>
        <dbReference type="SAM" id="Phobius"/>
    </source>
</evidence>
<accession>A0AAU7CC21</accession>
<proteinExistence type="predicted"/>
<feature type="transmembrane region" description="Helical" evidence="1">
    <location>
        <begin position="192"/>
        <end position="216"/>
    </location>
</feature>
<protein>
    <submittedName>
        <fullName evidence="2">Uncharacterized protein</fullName>
    </submittedName>
</protein>
<feature type="transmembrane region" description="Helical" evidence="1">
    <location>
        <begin position="160"/>
        <end position="180"/>
    </location>
</feature>
<feature type="transmembrane region" description="Helical" evidence="1">
    <location>
        <begin position="12"/>
        <end position="31"/>
    </location>
</feature>
<gene>
    <name evidence="2" type="ORF">V5E97_30700</name>
</gene>
<reference evidence="2" key="1">
    <citation type="submission" date="2024-05" db="EMBL/GenBank/DDBJ databases">
        <title>Planctomycetes of the genus Singulisphaera possess chitinolytic capabilities.</title>
        <authorList>
            <person name="Ivanova A."/>
        </authorList>
    </citation>
    <scope>NUCLEOTIDE SEQUENCE</scope>
    <source>
        <strain evidence="2">Ch08T</strain>
    </source>
</reference>